<evidence type="ECO:0000256" key="2">
    <source>
        <dbReference type="ARBA" id="ARBA00004370"/>
    </source>
</evidence>
<evidence type="ECO:0000313" key="20">
    <source>
        <dbReference type="Proteomes" id="UP000192257"/>
    </source>
</evidence>
<protein>
    <recommendedName>
        <fullName evidence="17">Leishmanolysin-like peptidase</fullName>
        <ecNumber evidence="17">3.4.24.-</ecNumber>
    </recommendedName>
</protein>
<evidence type="ECO:0000256" key="14">
    <source>
        <dbReference type="ARBA" id="ARBA00023180"/>
    </source>
</evidence>
<comment type="cofactor">
    <cofactor evidence="16 17">
        <name>Zn(2+)</name>
        <dbReference type="ChEBI" id="CHEBI:29105"/>
    </cofactor>
    <text evidence="16 17">Binds 1 zinc ion per subunit.</text>
</comment>
<keyword evidence="10 16" id="KW-0482">Metalloprotease</keyword>
<evidence type="ECO:0000313" key="19">
    <source>
        <dbReference type="EMBL" id="ORC86549.1"/>
    </source>
</evidence>
<keyword evidence="20" id="KW-1185">Reference proteome</keyword>
<proteinExistence type="inferred from homology"/>
<dbReference type="Gene3D" id="2.10.55.10">
    <property type="entry name" value="Leishmanolysin domain 3"/>
    <property type="match status" value="1"/>
</dbReference>
<comment type="subcellular location">
    <subcellularLocation>
        <location evidence="2">Membrane</location>
    </subcellularLocation>
</comment>
<comment type="catalytic activity">
    <reaction evidence="1">
        <text>Preference for hydrophobic residues at P1 and P1' and basic residues at P2' and P3'. A model nonapeptide is cleaved at -Ala-Tyr-|-Leu-Lys-Lys-.</text>
        <dbReference type="EC" id="3.4.24.36"/>
    </reaction>
</comment>
<dbReference type="PANTHER" id="PTHR10942:SF0">
    <property type="entry name" value="LEISHMANOLYSIN-LIKE PEPTIDASE"/>
    <property type="match status" value="1"/>
</dbReference>
<keyword evidence="11" id="KW-0472">Membrane</keyword>
<keyword evidence="7 17" id="KW-0378">Hydrolase</keyword>
<evidence type="ECO:0000256" key="8">
    <source>
        <dbReference type="ARBA" id="ARBA00022833"/>
    </source>
</evidence>
<feature type="binding site" evidence="16">
    <location>
        <position position="76"/>
    </location>
    <ligand>
        <name>Zn(2+)</name>
        <dbReference type="ChEBI" id="CHEBI:29105"/>
        <note>catalytic</note>
    </ligand>
</feature>
<dbReference type="VEuPathDB" id="TriTrypDB:TM35_000271390"/>
<comment type="similarity">
    <text evidence="3 17">Belongs to the peptidase M8 family.</text>
</comment>
<dbReference type="FunFam" id="3.90.132.10:FF:000001">
    <property type="entry name" value="leishmanolysin-like peptidase isoform X2"/>
    <property type="match status" value="1"/>
</dbReference>
<keyword evidence="8 16" id="KW-0862">Zinc</keyword>
<feature type="binding site" evidence="16">
    <location>
        <position position="7"/>
    </location>
    <ligand>
        <name>Zn(2+)</name>
        <dbReference type="ChEBI" id="CHEBI:29105"/>
        <note>catalytic</note>
    </ligand>
</feature>
<name>A0A1X0NQU3_9TRYP</name>
<keyword evidence="14" id="KW-0325">Glycoprotein</keyword>
<evidence type="ECO:0000256" key="5">
    <source>
        <dbReference type="ARBA" id="ARBA00022723"/>
    </source>
</evidence>
<evidence type="ECO:0000256" key="18">
    <source>
        <dbReference type="SAM" id="MobiDB-lite"/>
    </source>
</evidence>
<evidence type="ECO:0000256" key="11">
    <source>
        <dbReference type="ARBA" id="ARBA00023136"/>
    </source>
</evidence>
<dbReference type="Gene3D" id="2.30.34.10">
    <property type="entry name" value="Leishmanolysin domain 4"/>
    <property type="match status" value="1"/>
</dbReference>
<dbReference type="GO" id="GO:0006508">
    <property type="term" value="P:proteolysis"/>
    <property type="evidence" value="ECO:0007669"/>
    <property type="project" value="UniProtKB-KW"/>
</dbReference>
<dbReference type="AlphaFoldDB" id="A0A1X0NQU3"/>
<dbReference type="Pfam" id="PF01457">
    <property type="entry name" value="Peptidase_M8"/>
    <property type="match status" value="1"/>
</dbReference>
<dbReference type="PANTHER" id="PTHR10942">
    <property type="entry name" value="LEISHMANOLYSIN-LIKE PEPTIDASE"/>
    <property type="match status" value="1"/>
</dbReference>
<evidence type="ECO:0000256" key="7">
    <source>
        <dbReference type="ARBA" id="ARBA00022801"/>
    </source>
</evidence>
<feature type="active site" evidence="15">
    <location>
        <position position="8"/>
    </location>
</feature>
<keyword evidence="9" id="KW-0130">Cell adhesion</keyword>
<dbReference type="EMBL" id="NBCO01000027">
    <property type="protein sequence ID" value="ORC86549.1"/>
    <property type="molecule type" value="Genomic_DNA"/>
</dbReference>
<feature type="region of interest" description="Disordered" evidence="18">
    <location>
        <begin position="297"/>
        <end position="351"/>
    </location>
</feature>
<dbReference type="RefSeq" id="XP_028880615.1">
    <property type="nucleotide sequence ID" value="XM_029028032.1"/>
</dbReference>
<evidence type="ECO:0000256" key="17">
    <source>
        <dbReference type="RuleBase" id="RU366077"/>
    </source>
</evidence>
<evidence type="ECO:0000256" key="10">
    <source>
        <dbReference type="ARBA" id="ARBA00023049"/>
    </source>
</evidence>
<evidence type="ECO:0000256" key="13">
    <source>
        <dbReference type="ARBA" id="ARBA00023157"/>
    </source>
</evidence>
<keyword evidence="13" id="KW-1015">Disulfide bond</keyword>
<evidence type="ECO:0000256" key="12">
    <source>
        <dbReference type="ARBA" id="ARBA00023145"/>
    </source>
</evidence>
<dbReference type="InterPro" id="IPR001577">
    <property type="entry name" value="Peptidase_M8"/>
</dbReference>
<dbReference type="PRINTS" id="PR00782">
    <property type="entry name" value="LSHMANOLYSIN"/>
</dbReference>
<comment type="caution">
    <text evidence="19">The sequence shown here is derived from an EMBL/GenBank/DDBJ whole genome shotgun (WGS) entry which is preliminary data.</text>
</comment>
<evidence type="ECO:0000256" key="16">
    <source>
        <dbReference type="PIRSR" id="PIRSR601577-2"/>
    </source>
</evidence>
<dbReference type="Proteomes" id="UP000192257">
    <property type="component" value="Unassembled WGS sequence"/>
</dbReference>
<keyword evidence="4 17" id="KW-0645">Protease</keyword>
<dbReference type="GeneID" id="39987812"/>
<evidence type="ECO:0000256" key="4">
    <source>
        <dbReference type="ARBA" id="ARBA00022670"/>
    </source>
</evidence>
<evidence type="ECO:0000256" key="15">
    <source>
        <dbReference type="PIRSR" id="PIRSR601577-1"/>
    </source>
</evidence>
<keyword evidence="6" id="KW-0732">Signal</keyword>
<dbReference type="GO" id="GO:0005737">
    <property type="term" value="C:cytoplasm"/>
    <property type="evidence" value="ECO:0007669"/>
    <property type="project" value="TreeGrafter"/>
</dbReference>
<evidence type="ECO:0000256" key="1">
    <source>
        <dbReference type="ARBA" id="ARBA00001249"/>
    </source>
</evidence>
<evidence type="ECO:0000256" key="9">
    <source>
        <dbReference type="ARBA" id="ARBA00022889"/>
    </source>
</evidence>
<dbReference type="GO" id="GO:0046872">
    <property type="term" value="F:metal ion binding"/>
    <property type="evidence" value="ECO:0007669"/>
    <property type="project" value="UniProtKB-KW"/>
</dbReference>
<feature type="binding site" evidence="16">
    <location>
        <position position="11"/>
    </location>
    <ligand>
        <name>Zn(2+)</name>
        <dbReference type="ChEBI" id="CHEBI:29105"/>
        <note>catalytic</note>
    </ligand>
</feature>
<evidence type="ECO:0000256" key="6">
    <source>
        <dbReference type="ARBA" id="ARBA00022729"/>
    </source>
</evidence>
<dbReference type="GO" id="GO:0004222">
    <property type="term" value="F:metalloendopeptidase activity"/>
    <property type="evidence" value="ECO:0007669"/>
    <property type="project" value="UniProtKB-UniRule"/>
</dbReference>
<sequence length="380" mass="41367">NVRVVTHEIAHALGFSIDTLMVHTSLVAMPGLRGKNSALVEASPRTLEKTRAHFNCSTAPGMELEDEGGSGTALSHWERRNAKDELMSGIAGAGYYTALTMAVMEDLGFYKAVWGMEEPMSWGRMSGCKLLTDKCVENGTTDYPDMFCTTDSNTLRCTSDRRALGTCTIGTYTFPLPTEYQYFTDPTAGARTGNLMDYCPYIAEYNNTGCTNGNINVMPGSRVSSSSRCVKGDSLHIATFPIGDVCAEISCDNDTVQLRYFGDDTWYECPEGSTITPVTTFSSGRIVCPPRADVCIDSGDEHSDSSDGHSDSSDGHSDSSDGHSDSSDGHSDSSDEHSDSGDEHSDSGNKHNDWINMIMWEISKRIEDMSIKIRAMSIKI</sequence>
<keyword evidence="12" id="KW-0865">Zymogen</keyword>
<feature type="compositionally biased region" description="Basic and acidic residues" evidence="18">
    <location>
        <begin position="299"/>
        <end position="351"/>
    </location>
</feature>
<dbReference type="GO" id="GO:0007155">
    <property type="term" value="P:cell adhesion"/>
    <property type="evidence" value="ECO:0007669"/>
    <property type="project" value="UniProtKB-KW"/>
</dbReference>
<dbReference type="OrthoDB" id="527990at2759"/>
<reference evidence="19 20" key="1">
    <citation type="submission" date="2017-03" db="EMBL/GenBank/DDBJ databases">
        <title>An alternative strategy for trypanosome survival in the mammalian bloodstream revealed through genome and transcriptome analysis of the ubiquitous bovine parasite Trypanosoma (Megatrypanum) theileri.</title>
        <authorList>
            <person name="Kelly S."/>
            <person name="Ivens A."/>
            <person name="Mott A."/>
            <person name="O'Neill E."/>
            <person name="Emms D."/>
            <person name="Macleod O."/>
            <person name="Voorheis P."/>
            <person name="Matthews J."/>
            <person name="Matthews K."/>
            <person name="Carrington M."/>
        </authorList>
    </citation>
    <scope>NUCLEOTIDE SEQUENCE [LARGE SCALE GENOMIC DNA]</scope>
    <source>
        <strain evidence="19">Edinburgh</strain>
    </source>
</reference>
<accession>A0A1X0NQU3</accession>
<feature type="non-terminal residue" evidence="19">
    <location>
        <position position="1"/>
    </location>
</feature>
<organism evidence="19 20">
    <name type="scientific">Trypanosoma theileri</name>
    <dbReference type="NCBI Taxonomy" id="67003"/>
    <lineage>
        <taxon>Eukaryota</taxon>
        <taxon>Discoba</taxon>
        <taxon>Euglenozoa</taxon>
        <taxon>Kinetoplastea</taxon>
        <taxon>Metakinetoplastina</taxon>
        <taxon>Trypanosomatida</taxon>
        <taxon>Trypanosomatidae</taxon>
        <taxon>Trypanosoma</taxon>
    </lineage>
</organism>
<dbReference type="GO" id="GO:0016020">
    <property type="term" value="C:membrane"/>
    <property type="evidence" value="ECO:0007669"/>
    <property type="project" value="UniProtKB-SubCell"/>
</dbReference>
<dbReference type="Gene3D" id="3.90.132.10">
    <property type="entry name" value="Leishmanolysin , domain 2"/>
    <property type="match status" value="1"/>
</dbReference>
<dbReference type="EC" id="3.4.24.-" evidence="17"/>
<keyword evidence="5 16" id="KW-0479">Metal-binding</keyword>
<dbReference type="SUPFAM" id="SSF55486">
    <property type="entry name" value="Metalloproteases ('zincins'), catalytic domain"/>
    <property type="match status" value="1"/>
</dbReference>
<evidence type="ECO:0000256" key="3">
    <source>
        <dbReference type="ARBA" id="ARBA00005860"/>
    </source>
</evidence>
<gene>
    <name evidence="19" type="ORF">TM35_000271390</name>
</gene>